<keyword evidence="1" id="KW-0732">Signal</keyword>
<dbReference type="PANTHER" id="PTHR43841:SF1">
    <property type="entry name" value="3-HYDROXYACYL-THIOESTER DEHYDRATASE X"/>
    <property type="match status" value="1"/>
</dbReference>
<feature type="signal peptide" evidence="1">
    <location>
        <begin position="1"/>
        <end position="18"/>
    </location>
</feature>
<feature type="domain" description="MaoC-like" evidence="2">
    <location>
        <begin position="272"/>
        <end position="363"/>
    </location>
</feature>
<dbReference type="CDD" id="cd03441">
    <property type="entry name" value="R_hydratase_like"/>
    <property type="match status" value="1"/>
</dbReference>
<proteinExistence type="predicted"/>
<dbReference type="SUPFAM" id="SSF54637">
    <property type="entry name" value="Thioesterase/thiol ester dehydrase-isomerase"/>
    <property type="match status" value="1"/>
</dbReference>
<organism evidence="3 4">
    <name type="scientific">Kwoniella europaea PYCC6329</name>
    <dbReference type="NCBI Taxonomy" id="1423913"/>
    <lineage>
        <taxon>Eukaryota</taxon>
        <taxon>Fungi</taxon>
        <taxon>Dikarya</taxon>
        <taxon>Basidiomycota</taxon>
        <taxon>Agaricomycotina</taxon>
        <taxon>Tremellomycetes</taxon>
        <taxon>Tremellales</taxon>
        <taxon>Cryptococcaceae</taxon>
        <taxon>Kwoniella</taxon>
    </lineage>
</organism>
<evidence type="ECO:0000259" key="2">
    <source>
        <dbReference type="Pfam" id="PF01575"/>
    </source>
</evidence>
<dbReference type="InterPro" id="IPR002539">
    <property type="entry name" value="MaoC-like_dom"/>
</dbReference>
<evidence type="ECO:0000313" key="3">
    <source>
        <dbReference type="EMBL" id="WWD10221.1"/>
    </source>
</evidence>
<dbReference type="KEGG" id="ker:91107156"/>
<dbReference type="EMBL" id="CP144091">
    <property type="protein sequence ID" value="WWD10221.1"/>
    <property type="molecule type" value="Genomic_DNA"/>
</dbReference>
<dbReference type="Pfam" id="PF01575">
    <property type="entry name" value="MaoC_dehydratas"/>
    <property type="match status" value="1"/>
</dbReference>
<evidence type="ECO:0000313" key="4">
    <source>
        <dbReference type="Proteomes" id="UP001358614"/>
    </source>
</evidence>
<evidence type="ECO:0000256" key="1">
    <source>
        <dbReference type="SAM" id="SignalP"/>
    </source>
</evidence>
<gene>
    <name evidence="3" type="ORF">V865_008355</name>
</gene>
<dbReference type="RefSeq" id="XP_066088188.1">
    <property type="nucleotide sequence ID" value="XM_066232091.1"/>
</dbReference>
<name>A0AAX4KV76_9TREE</name>
<protein>
    <recommendedName>
        <fullName evidence="2">MaoC-like domain-containing protein</fullName>
    </recommendedName>
</protein>
<sequence>MLVLTAVILPVLVSVYHYFSPTFQPLLPLFRKSNHTVIQFPTRELSGGRVTLLLVYHIIRSLLRRIGFGPRLSIIEEHGRHGAVYKIKDDISLSMPFQIISSDIDNYLQCLLSSSSSSPSITKQDILSNGKHLQLLLSALTEPSMLLLLSKVNCPIDPIGSVNVRNKFTLIDLPLCQRSLQNTLDSESKGGPGMIARSKLDQGVKKVKRGWEFTVIVELLLDQTGNGTGSAIYKQEFTMLQFHKHPQLPSIPPPNSTNSINVESIGIFDIGKEEPWNWARLSKDYNPIHTSSTAAKLLGFKGKIAHGNHIVSKAIQQLSHQKIQMDKGMQGWIIVEFKRPIVVPSTLEIKMYPQKTEKKKQIVEIWMNGKVATTITFGS</sequence>
<dbReference type="Gene3D" id="3.10.129.10">
    <property type="entry name" value="Hotdog Thioesterase"/>
    <property type="match status" value="1"/>
</dbReference>
<dbReference type="GeneID" id="91107156"/>
<accession>A0AAX4KV76</accession>
<reference evidence="3 4" key="1">
    <citation type="submission" date="2024-01" db="EMBL/GenBank/DDBJ databases">
        <title>Comparative genomics of Cryptococcus and Kwoniella reveals pathogenesis evolution and contrasting modes of karyotype evolution via chromosome fusion or intercentromeric recombination.</title>
        <authorList>
            <person name="Coelho M.A."/>
            <person name="David-Palma M."/>
            <person name="Shea T."/>
            <person name="Bowers K."/>
            <person name="McGinley-Smith S."/>
            <person name="Mohammad A.W."/>
            <person name="Gnirke A."/>
            <person name="Yurkov A.M."/>
            <person name="Nowrousian M."/>
            <person name="Sun S."/>
            <person name="Cuomo C.A."/>
            <person name="Heitman J."/>
        </authorList>
    </citation>
    <scope>NUCLEOTIDE SEQUENCE [LARGE SCALE GENOMIC DNA]</scope>
    <source>
        <strain evidence="3 4">PYCC6329</strain>
    </source>
</reference>
<keyword evidence="4" id="KW-1185">Reference proteome</keyword>
<feature type="chain" id="PRO_5043836649" description="MaoC-like domain-containing protein" evidence="1">
    <location>
        <begin position="19"/>
        <end position="379"/>
    </location>
</feature>
<dbReference type="AlphaFoldDB" id="A0AAX4KV76"/>
<dbReference type="Proteomes" id="UP001358614">
    <property type="component" value="Chromosome 3"/>
</dbReference>
<dbReference type="InterPro" id="IPR029069">
    <property type="entry name" value="HotDog_dom_sf"/>
</dbReference>
<dbReference type="PANTHER" id="PTHR43841">
    <property type="entry name" value="3-HYDROXYACYL-THIOESTER DEHYDRATASE HTDX-RELATED"/>
    <property type="match status" value="1"/>
</dbReference>